<evidence type="ECO:0000256" key="1">
    <source>
        <dbReference type="ARBA" id="ARBA00022676"/>
    </source>
</evidence>
<dbReference type="InterPro" id="IPR002201">
    <property type="entry name" value="Glyco_trans_9"/>
</dbReference>
<keyword evidence="2 6" id="KW-0808">Transferase</keyword>
<keyword evidence="1" id="KW-0328">Glycosyltransferase</keyword>
<evidence type="ECO:0000256" key="3">
    <source>
        <dbReference type="ARBA" id="ARBA00043995"/>
    </source>
</evidence>
<dbReference type="GO" id="GO:0008713">
    <property type="term" value="F:ADP-heptose-lipopolysaccharide heptosyltransferase activity"/>
    <property type="evidence" value="ECO:0007669"/>
    <property type="project" value="UniProtKB-EC"/>
</dbReference>
<dbReference type="NCBIfam" id="TIGR02195">
    <property type="entry name" value="heptsyl_trn_II"/>
    <property type="match status" value="1"/>
</dbReference>
<sequence>MKNALIIAPQWIGDAVMTEPLLRRLAARGERLTVAALPWIAPVYRVMPGVAEVIEMPFKHGGLQLMGRLKLARQLRGKFDVAYVCPNSLKSALLPWMANIAKRVGYTGEMRFGLLTDRLDNPQTEERPPMVEWYAALSLVGQNPGKPMKLVGDLRPVLKVGVGVMDDALEELATHMPTLPTLAKHSYVVFAPGAEYGPAKRWPAKHFAELAGKIDRPVFLLGSNKEFDICQEIATTANAKKPGHCFNLAGQTNLMQAFALIAYAHRVVSNDSGLMHVAAAFGVPQVAVFGSSSPEHTPPLNERARVVWLRVDANYQPPLACSPCYERTCPLGHTRCLEDVSAERVYRLL</sequence>
<dbReference type="CDD" id="cd03789">
    <property type="entry name" value="GT9_LPS_heptosyltransferase"/>
    <property type="match status" value="1"/>
</dbReference>
<dbReference type="GO" id="GO:0009244">
    <property type="term" value="P:lipopolysaccharide core region biosynthetic process"/>
    <property type="evidence" value="ECO:0007669"/>
    <property type="project" value="TreeGrafter"/>
</dbReference>
<evidence type="ECO:0000256" key="5">
    <source>
        <dbReference type="ARBA" id="ARBA00047503"/>
    </source>
</evidence>
<dbReference type="AlphaFoldDB" id="A0A315EXT5"/>
<name>A0A315EXT5_9BURK</name>
<dbReference type="EMBL" id="NESP01000001">
    <property type="protein sequence ID" value="PUE60784.1"/>
    <property type="molecule type" value="Genomic_DNA"/>
</dbReference>
<evidence type="ECO:0000256" key="4">
    <source>
        <dbReference type="ARBA" id="ARBA00044042"/>
    </source>
</evidence>
<evidence type="ECO:0000313" key="6">
    <source>
        <dbReference type="EMBL" id="PUE60784.1"/>
    </source>
</evidence>
<dbReference type="GO" id="GO:0005829">
    <property type="term" value="C:cytosol"/>
    <property type="evidence" value="ECO:0007669"/>
    <property type="project" value="TreeGrafter"/>
</dbReference>
<dbReference type="PANTHER" id="PTHR30160">
    <property type="entry name" value="TETRAACYLDISACCHARIDE 4'-KINASE-RELATED"/>
    <property type="match status" value="1"/>
</dbReference>
<dbReference type="Gene3D" id="3.40.50.2000">
    <property type="entry name" value="Glycogen Phosphorylase B"/>
    <property type="match status" value="2"/>
</dbReference>
<reference evidence="6 7" key="1">
    <citation type="submission" date="2017-04" db="EMBL/GenBank/DDBJ databases">
        <title>Unexpected and diverse lifestyles within the genus Limnohabitans.</title>
        <authorList>
            <person name="Kasalicky V."/>
            <person name="Mehrshad M."/>
            <person name="Andrei S.-A."/>
            <person name="Salcher M."/>
            <person name="Kratochvilova H."/>
            <person name="Simek K."/>
            <person name="Ghai R."/>
        </authorList>
    </citation>
    <scope>NUCLEOTIDE SEQUENCE [LARGE SCALE GENOMIC DNA]</scope>
    <source>
        <strain evidence="6 7">MWH-C5</strain>
    </source>
</reference>
<dbReference type="PANTHER" id="PTHR30160:SF7">
    <property type="entry name" value="ADP-HEPTOSE--LPS HEPTOSYLTRANSFERASE 2"/>
    <property type="match status" value="1"/>
</dbReference>
<organism evidence="6 7">
    <name type="scientific">Limnohabitans curvus</name>
    <dbReference type="NCBI Taxonomy" id="323423"/>
    <lineage>
        <taxon>Bacteria</taxon>
        <taxon>Pseudomonadati</taxon>
        <taxon>Pseudomonadota</taxon>
        <taxon>Betaproteobacteria</taxon>
        <taxon>Burkholderiales</taxon>
        <taxon>Comamonadaceae</taxon>
        <taxon>Limnohabitans</taxon>
    </lineage>
</organism>
<dbReference type="InterPro" id="IPR051199">
    <property type="entry name" value="LPS_LOS_Heptosyltrfase"/>
</dbReference>
<dbReference type="RefSeq" id="WP_108402853.1">
    <property type="nucleotide sequence ID" value="NZ_NESP01000001.1"/>
</dbReference>
<dbReference type="SUPFAM" id="SSF53756">
    <property type="entry name" value="UDP-Glycosyltransferase/glycogen phosphorylase"/>
    <property type="match status" value="1"/>
</dbReference>
<comment type="caution">
    <text evidence="6">The sequence shown here is derived from an EMBL/GenBank/DDBJ whole genome shotgun (WGS) entry which is preliminary data.</text>
</comment>
<comment type="similarity">
    <text evidence="3">Belongs to the glycosyltransferase 9 family.</text>
</comment>
<dbReference type="Proteomes" id="UP000251341">
    <property type="component" value="Unassembled WGS sequence"/>
</dbReference>
<proteinExistence type="inferred from homology"/>
<dbReference type="InterPro" id="IPR011910">
    <property type="entry name" value="RfaF"/>
</dbReference>
<accession>A0A315EXT5</accession>
<evidence type="ECO:0000256" key="2">
    <source>
        <dbReference type="ARBA" id="ARBA00022679"/>
    </source>
</evidence>
<dbReference type="Pfam" id="PF01075">
    <property type="entry name" value="Glyco_transf_9"/>
    <property type="match status" value="1"/>
</dbReference>
<comment type="catalytic activity">
    <reaction evidence="5">
        <text>an L-alpha-D-Hep-(1-&gt;5)-[alpha-Kdo-(2-&gt;4)]-alpha-Kdo-(2-&gt;6)-lipid A + ADP-L-glycero-beta-D-manno-heptose = an L-alpha-D-Hep-(1-&gt;3)-L-alpha-D-Hep-(1-&gt;5)-[alpha-Kdo-(2-&gt;4)]-alpha-Kdo-(2-&gt;6)-lipid A + ADP + H(+)</text>
        <dbReference type="Rhea" id="RHEA:74071"/>
        <dbReference type="ChEBI" id="CHEBI:15378"/>
        <dbReference type="ChEBI" id="CHEBI:61506"/>
        <dbReference type="ChEBI" id="CHEBI:193068"/>
        <dbReference type="ChEBI" id="CHEBI:193069"/>
        <dbReference type="ChEBI" id="CHEBI:456216"/>
        <dbReference type="EC" id="2.4.99.24"/>
    </reaction>
</comment>
<dbReference type="EC" id="2.4.99.24" evidence="4"/>
<protein>
    <recommendedName>
        <fullName evidence="4">lipopolysaccharide heptosyltransferase II</fullName>
        <ecNumber evidence="4">2.4.99.24</ecNumber>
    </recommendedName>
</protein>
<gene>
    <name evidence="6" type="ORF">B9Z44_07665</name>
</gene>
<keyword evidence="7" id="KW-1185">Reference proteome</keyword>
<evidence type="ECO:0000313" key="7">
    <source>
        <dbReference type="Proteomes" id="UP000251341"/>
    </source>
</evidence>